<dbReference type="PANTHER" id="PTHR32309">
    <property type="entry name" value="TYROSINE-PROTEIN KINASE"/>
    <property type="match status" value="1"/>
</dbReference>
<evidence type="ECO:0000313" key="10">
    <source>
        <dbReference type="Proteomes" id="UP000199663"/>
    </source>
</evidence>
<evidence type="ECO:0000313" key="9">
    <source>
        <dbReference type="EMBL" id="SDZ32629.1"/>
    </source>
</evidence>
<protein>
    <submittedName>
        <fullName evidence="9">Uncharacterized protein involved in exopolysaccharide biosynthesis</fullName>
    </submittedName>
</protein>
<feature type="transmembrane region" description="Helical" evidence="7">
    <location>
        <begin position="470"/>
        <end position="492"/>
    </location>
</feature>
<feature type="domain" description="Polysaccharide chain length determinant N-terminal" evidence="8">
    <location>
        <begin position="1"/>
        <end position="91"/>
    </location>
</feature>
<evidence type="ECO:0000256" key="6">
    <source>
        <dbReference type="SAM" id="Coils"/>
    </source>
</evidence>
<evidence type="ECO:0000259" key="8">
    <source>
        <dbReference type="Pfam" id="PF02706"/>
    </source>
</evidence>
<accession>A0A1H3S655</accession>
<gene>
    <name evidence="9" type="ORF">SAMN05444412_11088</name>
</gene>
<keyword evidence="4 7" id="KW-1133">Transmembrane helix</keyword>
<sequence length="726" mass="82658">MNLIRIIKLLVRKKFIIVFFPLTVALLAFLLNRNNPKEYQSGMIFNTGIASGTNLSSMSNSRVDYFAVNNAFDNLTTILQSRETLEDVAISLLALHLSLDSPDPYIISKENFNKLREEHLSPAVVAELTKTKEIKTIEEKIRIDYYNQEPNDLKVLLQKSKTFYNIDAIKANMTFSRKGNSDMLEIIYRSNDPGVCLSTLSLLADIFKVKYSSTRNFEAGGIIEYFIAELEKAKMRLNNAEETLKNYSQENQIINYEEQTKFISEGKEELEKDIYKVKMELESSTKALAEISVSMDETAAKYLNGEGIMRQMKEIAQLTTAITTISLRESSPKNIKTLDSLQQVQDNMRAGMINTADEYYSRSYSKEILPRLTVLSEYLKYVLEIDKNKAKLEVLLTQRLYFIDLFSEFAPVGFNLSKMAREIQIAEQEYLSILHGLNQAKIHKSNSELFGNLSLLDRPFYPLNPKGSKMAMVLIAGFMVSLLFVVGTIVGLEIMDRKIKTPSSIQEATNLKLLGVISSPIQNKKILQEDLQQKLLNLLSNNLNIALNKSNTEAKNLIFLTSTRTQDNMNEAGLFVSKALQKLTDKVIYYYFTESNDTPELTENEESKIFARKYDPIGNQVIQELRQNLKEQDGVIVRIPEFENAVLNTFSSIVPSIVILMVNADQAWGFHDKAALDFIKETFPKSEIYTVGTDMNVNYMEEVISEVPKNRGKLRVWVKGLITLNK</sequence>
<dbReference type="Proteomes" id="UP000199663">
    <property type="component" value="Unassembled WGS sequence"/>
</dbReference>
<dbReference type="EMBL" id="FNQC01000010">
    <property type="protein sequence ID" value="SDZ32629.1"/>
    <property type="molecule type" value="Genomic_DNA"/>
</dbReference>
<feature type="coiled-coil region" evidence="6">
    <location>
        <begin position="223"/>
        <end position="257"/>
    </location>
</feature>
<evidence type="ECO:0000256" key="1">
    <source>
        <dbReference type="ARBA" id="ARBA00004651"/>
    </source>
</evidence>
<keyword evidence="3 7" id="KW-0812">Transmembrane</keyword>
<keyword evidence="6" id="KW-0175">Coiled coil</keyword>
<reference evidence="9 10" key="1">
    <citation type="submission" date="2016-10" db="EMBL/GenBank/DDBJ databases">
        <authorList>
            <person name="Varghese N."/>
            <person name="Submissions S."/>
        </authorList>
    </citation>
    <scope>NUCLEOTIDE SEQUENCE [LARGE SCALE GENOMIC DNA]</scope>
    <source>
        <strain evidence="9 10">DSM 17997</strain>
    </source>
</reference>
<evidence type="ECO:0000256" key="4">
    <source>
        <dbReference type="ARBA" id="ARBA00022989"/>
    </source>
</evidence>
<dbReference type="InterPro" id="IPR003856">
    <property type="entry name" value="LPS_length_determ_N"/>
</dbReference>
<dbReference type="PANTHER" id="PTHR32309:SF13">
    <property type="entry name" value="FERRIC ENTEROBACTIN TRANSPORT PROTEIN FEPE"/>
    <property type="match status" value="1"/>
</dbReference>
<keyword evidence="10" id="KW-1185">Reference proteome</keyword>
<keyword evidence="5 7" id="KW-0472">Membrane</keyword>
<keyword evidence="2" id="KW-1003">Cell membrane</keyword>
<dbReference type="InterPro" id="IPR050445">
    <property type="entry name" value="Bact_polysacc_biosynth/exp"/>
</dbReference>
<comment type="caution">
    <text evidence="9">The sequence shown here is derived from an EMBL/GenBank/DDBJ whole genome shotgun (WGS) entry which is preliminary data.</text>
</comment>
<proteinExistence type="predicted"/>
<feature type="transmembrane region" description="Helical" evidence="7">
    <location>
        <begin position="15"/>
        <end position="31"/>
    </location>
</feature>
<evidence type="ECO:0000256" key="2">
    <source>
        <dbReference type="ARBA" id="ARBA00022475"/>
    </source>
</evidence>
<dbReference type="RefSeq" id="WP_019598616.1">
    <property type="nucleotide sequence ID" value="NZ_FNQC01000010.1"/>
</dbReference>
<organism evidence="9 10">
    <name type="scientific">Rhodonellum ikkaensis</name>
    <dbReference type="NCBI Taxonomy" id="336829"/>
    <lineage>
        <taxon>Bacteria</taxon>
        <taxon>Pseudomonadati</taxon>
        <taxon>Bacteroidota</taxon>
        <taxon>Cytophagia</taxon>
        <taxon>Cytophagales</taxon>
        <taxon>Cytophagaceae</taxon>
        <taxon>Rhodonellum</taxon>
    </lineage>
</organism>
<evidence type="ECO:0000256" key="7">
    <source>
        <dbReference type="SAM" id="Phobius"/>
    </source>
</evidence>
<evidence type="ECO:0000256" key="5">
    <source>
        <dbReference type="ARBA" id="ARBA00023136"/>
    </source>
</evidence>
<evidence type="ECO:0000256" key="3">
    <source>
        <dbReference type="ARBA" id="ARBA00022692"/>
    </source>
</evidence>
<comment type="subcellular location">
    <subcellularLocation>
        <location evidence="1">Cell membrane</location>
        <topology evidence="1">Multi-pass membrane protein</topology>
    </subcellularLocation>
</comment>
<name>A0A1H3S655_9BACT</name>
<dbReference type="Pfam" id="PF02706">
    <property type="entry name" value="Wzz"/>
    <property type="match status" value="1"/>
</dbReference>